<feature type="compositionally biased region" description="Basic and acidic residues" evidence="6">
    <location>
        <begin position="1"/>
        <end position="13"/>
    </location>
</feature>
<evidence type="ECO:0000259" key="7">
    <source>
        <dbReference type="PROSITE" id="PS50217"/>
    </source>
</evidence>
<evidence type="ECO:0000313" key="8">
    <source>
        <dbReference type="EMBL" id="PKA52756.1"/>
    </source>
</evidence>
<gene>
    <name evidence="8" type="primary">OBF1</name>
    <name evidence="8" type="ORF">AXF42_Ash001737</name>
</gene>
<dbReference type="GO" id="GO:0046982">
    <property type="term" value="F:protein heterodimerization activity"/>
    <property type="evidence" value="ECO:0007669"/>
    <property type="project" value="UniProtKB-ARBA"/>
</dbReference>
<feature type="domain" description="BZIP" evidence="7">
    <location>
        <begin position="12"/>
        <end position="75"/>
    </location>
</feature>
<feature type="region of interest" description="Disordered" evidence="6">
    <location>
        <begin position="1"/>
        <end position="35"/>
    </location>
</feature>
<dbReference type="Proteomes" id="UP000236161">
    <property type="component" value="Unassembled WGS sequence"/>
</dbReference>
<dbReference type="EMBL" id="KZ452001">
    <property type="protein sequence ID" value="PKA52756.1"/>
    <property type="molecule type" value="Genomic_DNA"/>
</dbReference>
<dbReference type="PANTHER" id="PTHR45764">
    <property type="entry name" value="BZIP TRANSCRIPTION FACTOR 44"/>
    <property type="match status" value="1"/>
</dbReference>
<dbReference type="GO" id="GO:0003700">
    <property type="term" value="F:DNA-binding transcription factor activity"/>
    <property type="evidence" value="ECO:0007669"/>
    <property type="project" value="InterPro"/>
</dbReference>
<dbReference type="Gene3D" id="1.20.5.170">
    <property type="match status" value="1"/>
</dbReference>
<evidence type="ECO:0000256" key="3">
    <source>
        <dbReference type="ARBA" id="ARBA00023125"/>
    </source>
</evidence>
<dbReference type="GO" id="GO:0000976">
    <property type="term" value="F:transcription cis-regulatory region binding"/>
    <property type="evidence" value="ECO:0007669"/>
    <property type="project" value="TreeGrafter"/>
</dbReference>
<evidence type="ECO:0000256" key="1">
    <source>
        <dbReference type="ARBA" id="ARBA00004123"/>
    </source>
</evidence>
<evidence type="ECO:0000256" key="2">
    <source>
        <dbReference type="ARBA" id="ARBA00023015"/>
    </source>
</evidence>
<dbReference type="GO" id="GO:0004707">
    <property type="term" value="F:MAP kinase activity"/>
    <property type="evidence" value="ECO:0007669"/>
    <property type="project" value="UniProtKB-EC"/>
</dbReference>
<evidence type="ECO:0000256" key="4">
    <source>
        <dbReference type="ARBA" id="ARBA00023163"/>
    </source>
</evidence>
<name>A0A2I0AB64_9ASPA</name>
<dbReference type="SUPFAM" id="SSF57959">
    <property type="entry name" value="Leucine zipper domain"/>
    <property type="match status" value="1"/>
</dbReference>
<proteinExistence type="predicted"/>
<dbReference type="PANTHER" id="PTHR45764:SF34">
    <property type="entry name" value="BZIP TRANSCRIPTION FACTOR 53"/>
    <property type="match status" value="1"/>
</dbReference>
<dbReference type="EC" id="2.7.11.24" evidence="8"/>
<evidence type="ECO:0000313" key="9">
    <source>
        <dbReference type="Proteomes" id="UP000236161"/>
    </source>
</evidence>
<sequence length="134" mass="15615">MSNEEEKQLAVDQKKRRRMLSNRESARRSRMRKQQHLDELVNEVARLKEENSQVAAKVKMNGENYARLEAENMVMRSQVFELTERLQFMKSLLKLVEAASGMAMEIPEIPDPLLKPWKFSCLTNSIASVQLFQC</sequence>
<keyword evidence="3" id="KW-0238">DNA-binding</keyword>
<keyword evidence="9" id="KW-1185">Reference proteome</keyword>
<dbReference type="InterPro" id="IPR004827">
    <property type="entry name" value="bZIP"/>
</dbReference>
<dbReference type="Pfam" id="PF00170">
    <property type="entry name" value="bZIP_1"/>
    <property type="match status" value="1"/>
</dbReference>
<keyword evidence="4" id="KW-0804">Transcription</keyword>
<dbReference type="STRING" id="1088818.A0A2I0AB64"/>
<dbReference type="InterPro" id="IPR046347">
    <property type="entry name" value="bZIP_sf"/>
</dbReference>
<reference evidence="8 9" key="1">
    <citation type="journal article" date="2017" name="Nature">
        <title>The Apostasia genome and the evolution of orchids.</title>
        <authorList>
            <person name="Zhang G.Q."/>
            <person name="Liu K.W."/>
            <person name="Li Z."/>
            <person name="Lohaus R."/>
            <person name="Hsiao Y.Y."/>
            <person name="Niu S.C."/>
            <person name="Wang J.Y."/>
            <person name="Lin Y.C."/>
            <person name="Xu Q."/>
            <person name="Chen L.J."/>
            <person name="Yoshida K."/>
            <person name="Fujiwara S."/>
            <person name="Wang Z.W."/>
            <person name="Zhang Y.Q."/>
            <person name="Mitsuda N."/>
            <person name="Wang M."/>
            <person name="Liu G.H."/>
            <person name="Pecoraro L."/>
            <person name="Huang H.X."/>
            <person name="Xiao X.J."/>
            <person name="Lin M."/>
            <person name="Wu X.Y."/>
            <person name="Wu W.L."/>
            <person name="Chen Y.Y."/>
            <person name="Chang S.B."/>
            <person name="Sakamoto S."/>
            <person name="Ohme-Takagi M."/>
            <person name="Yagi M."/>
            <person name="Zeng S.J."/>
            <person name="Shen C.Y."/>
            <person name="Yeh C.M."/>
            <person name="Luo Y.B."/>
            <person name="Tsai W.C."/>
            <person name="Van de Peer Y."/>
            <person name="Liu Z.J."/>
        </authorList>
    </citation>
    <scope>NUCLEOTIDE SEQUENCE [LARGE SCALE GENOMIC DNA]</scope>
    <source>
        <strain evidence="9">cv. Shenzhen</strain>
        <tissue evidence="8">Stem</tissue>
    </source>
</reference>
<dbReference type="SMART" id="SM00338">
    <property type="entry name" value="BRLZ"/>
    <property type="match status" value="1"/>
</dbReference>
<dbReference type="AlphaFoldDB" id="A0A2I0AB64"/>
<keyword evidence="2" id="KW-0805">Transcription regulation</keyword>
<protein>
    <submittedName>
        <fullName evidence="8">Ocs element-binding factor 1</fullName>
        <ecNumber evidence="8">2.7.11.24</ecNumber>
    </submittedName>
</protein>
<dbReference type="PROSITE" id="PS50217">
    <property type="entry name" value="BZIP"/>
    <property type="match status" value="1"/>
</dbReference>
<keyword evidence="8" id="KW-0808">Transferase</keyword>
<evidence type="ECO:0000256" key="6">
    <source>
        <dbReference type="SAM" id="MobiDB-lite"/>
    </source>
</evidence>
<dbReference type="PROSITE" id="PS00036">
    <property type="entry name" value="BZIP_BASIC"/>
    <property type="match status" value="1"/>
</dbReference>
<dbReference type="GO" id="GO:0045893">
    <property type="term" value="P:positive regulation of DNA-templated transcription"/>
    <property type="evidence" value="ECO:0007669"/>
    <property type="project" value="TreeGrafter"/>
</dbReference>
<dbReference type="FunFam" id="1.20.5.170:FF:000020">
    <property type="entry name" value="BZIP transcription factor"/>
    <property type="match status" value="1"/>
</dbReference>
<comment type="subcellular location">
    <subcellularLocation>
        <location evidence="1">Nucleus</location>
    </subcellularLocation>
</comment>
<dbReference type="GO" id="GO:0005634">
    <property type="term" value="C:nucleus"/>
    <property type="evidence" value="ECO:0007669"/>
    <property type="project" value="UniProtKB-SubCell"/>
</dbReference>
<evidence type="ECO:0000256" key="5">
    <source>
        <dbReference type="ARBA" id="ARBA00023242"/>
    </source>
</evidence>
<accession>A0A2I0AB64</accession>
<dbReference type="InterPro" id="IPR045314">
    <property type="entry name" value="bZIP_plant_GBF1"/>
</dbReference>
<dbReference type="OrthoDB" id="551672at2759"/>
<dbReference type="CDD" id="cd14702">
    <property type="entry name" value="bZIP_plant_GBF1"/>
    <property type="match status" value="1"/>
</dbReference>
<keyword evidence="5" id="KW-0539">Nucleus</keyword>
<organism evidence="8 9">
    <name type="scientific">Apostasia shenzhenica</name>
    <dbReference type="NCBI Taxonomy" id="1088818"/>
    <lineage>
        <taxon>Eukaryota</taxon>
        <taxon>Viridiplantae</taxon>
        <taxon>Streptophyta</taxon>
        <taxon>Embryophyta</taxon>
        <taxon>Tracheophyta</taxon>
        <taxon>Spermatophyta</taxon>
        <taxon>Magnoliopsida</taxon>
        <taxon>Liliopsida</taxon>
        <taxon>Asparagales</taxon>
        <taxon>Orchidaceae</taxon>
        <taxon>Apostasioideae</taxon>
        <taxon>Apostasia</taxon>
    </lineage>
</organism>